<keyword evidence="2" id="KW-1185">Reference proteome</keyword>
<proteinExistence type="predicted"/>
<dbReference type="EMBL" id="QNUG01000035">
    <property type="protein sequence ID" value="REC68194.1"/>
    <property type="molecule type" value="Genomic_DNA"/>
</dbReference>
<gene>
    <name evidence="1" type="ORF">DRF58_14065</name>
</gene>
<name>A0A3D9CR28_9FLAO</name>
<dbReference type="Proteomes" id="UP000256326">
    <property type="component" value="Unassembled WGS sequence"/>
</dbReference>
<reference evidence="1 2" key="1">
    <citation type="journal article" date="2006" name="Int. J. Syst. Evol. Microbiol.">
        <title>Chryseobacterium hispanicum sp. nov., isolated from the drinking water distribution system of Sevilla, Spain.</title>
        <authorList>
            <person name="Gallego V."/>
            <person name="Garcia M.T."/>
            <person name="Ventosa A."/>
        </authorList>
    </citation>
    <scope>NUCLEOTIDE SEQUENCE [LARGE SCALE GENOMIC DNA]</scope>
    <source>
        <strain evidence="1 2">KCTC 22104</strain>
    </source>
</reference>
<sequence>MQICQRFFHIKICKKSSTQAGLREIEERDSSIQNKNNKVEIDSLFQINQRTKHLREKVFGKNNGIYCDVKLQVAPTELDALNLILLLTVRHAVAQSKYVLE</sequence>
<evidence type="ECO:0000313" key="1">
    <source>
        <dbReference type="EMBL" id="REC68194.1"/>
    </source>
</evidence>
<dbReference type="AlphaFoldDB" id="A0A3D9CR28"/>
<protein>
    <submittedName>
        <fullName evidence="1">Uncharacterized protein</fullName>
    </submittedName>
</protein>
<organism evidence="1 2">
    <name type="scientific">Epilithonimonas hispanica</name>
    <dbReference type="NCBI Taxonomy" id="358687"/>
    <lineage>
        <taxon>Bacteria</taxon>
        <taxon>Pseudomonadati</taxon>
        <taxon>Bacteroidota</taxon>
        <taxon>Flavobacteriia</taxon>
        <taxon>Flavobacteriales</taxon>
        <taxon>Weeksellaceae</taxon>
        <taxon>Chryseobacterium group</taxon>
        <taxon>Epilithonimonas</taxon>
    </lineage>
</organism>
<comment type="caution">
    <text evidence="1">The sequence shown here is derived from an EMBL/GenBank/DDBJ whole genome shotgun (WGS) entry which is preliminary data.</text>
</comment>
<evidence type="ECO:0000313" key="2">
    <source>
        <dbReference type="Proteomes" id="UP000256326"/>
    </source>
</evidence>
<accession>A0A3D9CR28</accession>